<organism evidence="2 3">
    <name type="scientific">Ancylostoma ceylanicum</name>
    <dbReference type="NCBI Taxonomy" id="53326"/>
    <lineage>
        <taxon>Eukaryota</taxon>
        <taxon>Metazoa</taxon>
        <taxon>Ecdysozoa</taxon>
        <taxon>Nematoda</taxon>
        <taxon>Chromadorea</taxon>
        <taxon>Rhabditida</taxon>
        <taxon>Rhabditina</taxon>
        <taxon>Rhabditomorpha</taxon>
        <taxon>Strongyloidea</taxon>
        <taxon>Ancylostomatidae</taxon>
        <taxon>Ancylostomatinae</taxon>
        <taxon>Ancylostoma</taxon>
    </lineage>
</organism>
<name>A0A016RWJ8_9BILA</name>
<sequence>MEEYRRSKTTYMGWGETEGDEPPDVPMEPPGHFLEEEFPEIPFIPEEEFDGFEEDLNCDSDEDLEVYSEIRCSADFLHLQ</sequence>
<evidence type="ECO:0000313" key="2">
    <source>
        <dbReference type="EMBL" id="EYB82666.1"/>
    </source>
</evidence>
<keyword evidence="3" id="KW-1185">Reference proteome</keyword>
<reference evidence="3" key="1">
    <citation type="journal article" date="2015" name="Nat. Genet.">
        <title>The genome and transcriptome of the zoonotic hookworm Ancylostoma ceylanicum identify infection-specific gene families.</title>
        <authorList>
            <person name="Schwarz E.M."/>
            <person name="Hu Y."/>
            <person name="Antoshechkin I."/>
            <person name="Miller M.M."/>
            <person name="Sternberg P.W."/>
            <person name="Aroian R.V."/>
        </authorList>
    </citation>
    <scope>NUCLEOTIDE SEQUENCE</scope>
    <source>
        <strain evidence="3">HY135</strain>
    </source>
</reference>
<dbReference type="Proteomes" id="UP000024635">
    <property type="component" value="Unassembled WGS sequence"/>
</dbReference>
<accession>A0A016RWJ8</accession>
<feature type="region of interest" description="Disordered" evidence="1">
    <location>
        <begin position="1"/>
        <end position="33"/>
    </location>
</feature>
<dbReference type="AlphaFoldDB" id="A0A016RWJ8"/>
<dbReference type="EMBL" id="JARK01001690">
    <property type="protein sequence ID" value="EYB82666.1"/>
    <property type="molecule type" value="Genomic_DNA"/>
</dbReference>
<evidence type="ECO:0000256" key="1">
    <source>
        <dbReference type="SAM" id="MobiDB-lite"/>
    </source>
</evidence>
<comment type="caution">
    <text evidence="2">The sequence shown here is derived from an EMBL/GenBank/DDBJ whole genome shotgun (WGS) entry which is preliminary data.</text>
</comment>
<evidence type="ECO:0000313" key="3">
    <source>
        <dbReference type="Proteomes" id="UP000024635"/>
    </source>
</evidence>
<proteinExistence type="predicted"/>
<gene>
    <name evidence="2" type="primary">Acey_s0354.g3309</name>
    <name evidence="2" type="ORF">Y032_0354g3309</name>
</gene>
<protein>
    <submittedName>
        <fullName evidence="2">Uncharacterized protein</fullName>
    </submittedName>
</protein>